<comment type="catalytic activity">
    <reaction evidence="3">
        <text>(R)-pantoate + NADP(+) = 2-dehydropantoate + NADPH + H(+)</text>
        <dbReference type="Rhea" id="RHEA:16233"/>
        <dbReference type="ChEBI" id="CHEBI:11561"/>
        <dbReference type="ChEBI" id="CHEBI:15378"/>
        <dbReference type="ChEBI" id="CHEBI:15980"/>
        <dbReference type="ChEBI" id="CHEBI:57783"/>
        <dbReference type="ChEBI" id="CHEBI:58349"/>
        <dbReference type="EC" id="1.1.1.169"/>
    </reaction>
</comment>
<dbReference type="EMBL" id="BPTT01000001">
    <property type="protein sequence ID" value="GJG32497.1"/>
    <property type="molecule type" value="Genomic_DNA"/>
</dbReference>
<dbReference type="Proteomes" id="UP000887097">
    <property type="component" value="Unassembled WGS sequence"/>
</dbReference>
<comment type="pathway">
    <text evidence="1">Cofactor biosynthesis; (R)-pantothenate biosynthesis; (R)-pantoate from 3-methyl-2-oxobutanoate: step 2/2.</text>
</comment>
<evidence type="ECO:0000259" key="4">
    <source>
        <dbReference type="Pfam" id="PF02317"/>
    </source>
</evidence>
<dbReference type="OMA" id="HPARYYS"/>
<dbReference type="PANTHER" id="PTHR38015:SF1">
    <property type="entry name" value="OPINE DEHYDROGENASE DOMAIN-CONTAINING PROTEIN"/>
    <property type="match status" value="1"/>
</dbReference>
<dbReference type="InterPro" id="IPR036291">
    <property type="entry name" value="NAD(P)-bd_dom_sf"/>
</dbReference>
<dbReference type="GeneID" id="31499644"/>
<protein>
    <recommendedName>
        <fullName evidence="2">2-dehydropantoate 2-reductase</fullName>
    </recommendedName>
</protein>
<dbReference type="Pfam" id="PF02317">
    <property type="entry name" value="Octopine_DH"/>
    <property type="match status" value="1"/>
</dbReference>
<dbReference type="InterPro" id="IPR013332">
    <property type="entry name" value="KPR_N"/>
</dbReference>
<dbReference type="InterPro" id="IPR008927">
    <property type="entry name" value="6-PGluconate_DH-like_C_sf"/>
</dbReference>
<evidence type="ECO:0000259" key="5">
    <source>
        <dbReference type="Pfam" id="PF02558"/>
    </source>
</evidence>
<dbReference type="Gene3D" id="3.40.50.720">
    <property type="entry name" value="NAD(P)-binding Rossmann-like Domain"/>
    <property type="match status" value="1"/>
</dbReference>
<dbReference type="SUPFAM" id="SSF48179">
    <property type="entry name" value="6-phosphogluconate dehydrogenase C-terminal domain-like"/>
    <property type="match status" value="1"/>
</dbReference>
<evidence type="ECO:0000313" key="7">
    <source>
        <dbReference type="Proteomes" id="UP000887097"/>
    </source>
</evidence>
<dbReference type="GO" id="GO:0008677">
    <property type="term" value="F:2-dehydropantoate 2-reductase activity"/>
    <property type="evidence" value="ECO:0007669"/>
    <property type="project" value="UniProtKB-EC"/>
</dbReference>
<evidence type="ECO:0000256" key="3">
    <source>
        <dbReference type="ARBA" id="ARBA00048793"/>
    </source>
</evidence>
<proteinExistence type="predicted"/>
<dbReference type="Pfam" id="PF02558">
    <property type="entry name" value="ApbA"/>
    <property type="match status" value="1"/>
</dbReference>
<dbReference type="SUPFAM" id="SSF51735">
    <property type="entry name" value="NAD(P)-binding Rossmann-fold domains"/>
    <property type="match status" value="1"/>
</dbReference>
<reference evidence="6" key="1">
    <citation type="submission" date="2021-08" db="EMBL/GenBank/DDBJ databases">
        <title>Prevotella lacticifex sp. nov., isolated from rumen of cow.</title>
        <authorList>
            <person name="Shinkai T."/>
            <person name="Ikeyama N."/>
            <person name="Kumagai M."/>
            <person name="Ohmori H."/>
            <person name="Sakamoto M."/>
            <person name="Ohkuma M."/>
            <person name="Mitsumori M."/>
        </authorList>
    </citation>
    <scope>NUCLEOTIDE SEQUENCE</scope>
    <source>
        <strain evidence="6">JCM 8259</strain>
    </source>
</reference>
<accession>A0AA37HZT2</accession>
<gene>
    <name evidence="6" type="ORF">PRMUPPPA20_06060</name>
</gene>
<organism evidence="6 7">
    <name type="scientific">Xylanibacter ruminicola</name>
    <name type="common">Prevotella ruminicola</name>
    <dbReference type="NCBI Taxonomy" id="839"/>
    <lineage>
        <taxon>Bacteria</taxon>
        <taxon>Pseudomonadati</taxon>
        <taxon>Bacteroidota</taxon>
        <taxon>Bacteroidia</taxon>
        <taxon>Bacteroidales</taxon>
        <taxon>Prevotellaceae</taxon>
        <taxon>Xylanibacter</taxon>
    </lineage>
</organism>
<evidence type="ECO:0000256" key="2">
    <source>
        <dbReference type="ARBA" id="ARBA00019465"/>
    </source>
</evidence>
<feature type="domain" description="Opine dehydrogenase" evidence="4">
    <location>
        <begin position="178"/>
        <end position="334"/>
    </location>
</feature>
<dbReference type="InterPro" id="IPR013328">
    <property type="entry name" value="6PGD_dom2"/>
</dbReference>
<feature type="domain" description="Ketopantoate reductase N-terminal" evidence="5">
    <location>
        <begin position="3"/>
        <end position="100"/>
    </location>
</feature>
<dbReference type="RefSeq" id="WP_013063014.1">
    <property type="nucleotide sequence ID" value="NZ_BPTT01000001.1"/>
</dbReference>
<comment type="caution">
    <text evidence="6">The sequence shown here is derived from an EMBL/GenBank/DDBJ whole genome shotgun (WGS) entry which is preliminary data.</text>
</comment>
<dbReference type="InterPro" id="IPR051729">
    <property type="entry name" value="Opine/Lysopine_DH"/>
</dbReference>
<sequence length="340" mass="38595">MNITICGGGNLGHVVAGFLGSQRGQDISILTTCPEKWSQNIEVVDNKGEIFRGCPVSISSSPKDVIPNADVVLLCLPGFAIRDMLRAIEPYLTPNIWVGSIVSSTGFFFEAFSILTNNQPLFGFQRVPFISRIIEYGHRAELKGYKDSLSVAVMNVDDKEYMRKTLEVLFKTRTFLLNSFYEASLSNSNPLLHTARLYTMWKDWKPGLSYDVNPGFYSEWTVASSQLYLSMDDEFQKLLRIIGVQEGAIPSVLDYYECSDANSLTKKIRTIQAFQGILSPMTVNNHGRFEPDFSSRYFIEDFPYGLRYIIETAEKHNFDSPIMKEVYQWGMNMCNGNKMQ</sequence>
<dbReference type="PANTHER" id="PTHR38015">
    <property type="entry name" value="BLR6086 PROTEIN"/>
    <property type="match status" value="1"/>
</dbReference>
<evidence type="ECO:0000313" key="6">
    <source>
        <dbReference type="EMBL" id="GJG32497.1"/>
    </source>
</evidence>
<evidence type="ECO:0000256" key="1">
    <source>
        <dbReference type="ARBA" id="ARBA00004994"/>
    </source>
</evidence>
<name>A0AA37HZT2_XYLRU</name>
<dbReference type="Gene3D" id="1.10.1040.10">
    <property type="entry name" value="N-(1-d-carboxylethyl)-l-norvaline Dehydrogenase, domain 2"/>
    <property type="match status" value="1"/>
</dbReference>
<dbReference type="AlphaFoldDB" id="A0AA37HZT2"/>
<dbReference type="InterPro" id="IPR003421">
    <property type="entry name" value="Opine_DH"/>
</dbReference>